<dbReference type="SUPFAM" id="SSF53254">
    <property type="entry name" value="Phosphoglycerate mutase-like"/>
    <property type="match status" value="1"/>
</dbReference>
<dbReference type="EMBL" id="LSZP01000030">
    <property type="protein sequence ID" value="KXU36175.1"/>
    <property type="molecule type" value="Genomic_DNA"/>
</dbReference>
<feature type="signal peptide" evidence="3">
    <location>
        <begin position="1"/>
        <end position="23"/>
    </location>
</feature>
<gene>
    <name evidence="4" type="ORF">AXK12_03945</name>
</gene>
<dbReference type="InterPro" id="IPR013078">
    <property type="entry name" value="His_Pase_superF_clade-1"/>
</dbReference>
<evidence type="ECO:0000313" key="4">
    <source>
        <dbReference type="EMBL" id="KXU36175.1"/>
    </source>
</evidence>
<organism evidence="4 5">
    <name type="scientific">Cephaloticoccus capnophilus</name>
    <dbReference type="NCBI Taxonomy" id="1548208"/>
    <lineage>
        <taxon>Bacteria</taxon>
        <taxon>Pseudomonadati</taxon>
        <taxon>Verrucomicrobiota</taxon>
        <taxon>Opitutia</taxon>
        <taxon>Opitutales</taxon>
        <taxon>Opitutaceae</taxon>
        <taxon>Cephaloticoccus</taxon>
    </lineage>
</organism>
<feature type="binding site" evidence="2">
    <location>
        <position position="92"/>
    </location>
    <ligand>
        <name>substrate</name>
    </ligand>
</feature>
<dbReference type="SMART" id="SM00855">
    <property type="entry name" value="PGAM"/>
    <property type="match status" value="1"/>
</dbReference>
<evidence type="ECO:0000256" key="2">
    <source>
        <dbReference type="PIRSR" id="PIRSR613078-2"/>
    </source>
</evidence>
<reference evidence="4 5" key="1">
    <citation type="submission" date="2016-02" db="EMBL/GenBank/DDBJ databases">
        <authorList>
            <person name="Wen L."/>
            <person name="He K."/>
            <person name="Yang H."/>
        </authorList>
    </citation>
    <scope>NUCLEOTIDE SEQUENCE [LARGE SCALE GENOMIC DNA]</scope>
    <source>
        <strain evidence="4 5">CV41</strain>
    </source>
</reference>
<dbReference type="PANTHER" id="PTHR48100">
    <property type="entry name" value="BROAD-SPECIFICITY PHOSPHATASE YOR283W-RELATED"/>
    <property type="match status" value="1"/>
</dbReference>
<dbReference type="RefSeq" id="WP_068711443.1">
    <property type="nucleotide sequence ID" value="NZ_LSZP01000030.1"/>
</dbReference>
<feature type="active site" description="Proton donor/acceptor" evidence="1">
    <location>
        <position position="118"/>
    </location>
</feature>
<dbReference type="CDD" id="cd07067">
    <property type="entry name" value="HP_PGM_like"/>
    <property type="match status" value="1"/>
</dbReference>
<dbReference type="AlphaFoldDB" id="A0A139SNL8"/>
<keyword evidence="3" id="KW-0732">Signal</keyword>
<evidence type="ECO:0000256" key="3">
    <source>
        <dbReference type="SAM" id="SignalP"/>
    </source>
</evidence>
<dbReference type="Proteomes" id="UP000071392">
    <property type="component" value="Unassembled WGS sequence"/>
</dbReference>
<dbReference type="Gene3D" id="3.40.50.1240">
    <property type="entry name" value="Phosphoglycerate mutase-like"/>
    <property type="match status" value="1"/>
</dbReference>
<dbReference type="Pfam" id="PF00300">
    <property type="entry name" value="His_Phos_1"/>
    <property type="match status" value="1"/>
</dbReference>
<dbReference type="GO" id="GO:0005737">
    <property type="term" value="C:cytoplasm"/>
    <property type="evidence" value="ECO:0007669"/>
    <property type="project" value="TreeGrafter"/>
</dbReference>
<dbReference type="InterPro" id="IPR050275">
    <property type="entry name" value="PGM_Phosphatase"/>
</dbReference>
<comment type="caution">
    <text evidence="4">The sequence shown here is derived from an EMBL/GenBank/DDBJ whole genome shotgun (WGS) entry which is preliminary data.</text>
</comment>
<name>A0A139SNL8_9BACT</name>
<feature type="binding site" evidence="2">
    <location>
        <begin position="40"/>
        <end position="47"/>
    </location>
    <ligand>
        <name>substrate</name>
    </ligand>
</feature>
<dbReference type="GO" id="GO:0016791">
    <property type="term" value="F:phosphatase activity"/>
    <property type="evidence" value="ECO:0007669"/>
    <property type="project" value="TreeGrafter"/>
</dbReference>
<proteinExistence type="predicted"/>
<feature type="chain" id="PRO_5007299366" description="Phosphoglycerate mutase" evidence="3">
    <location>
        <begin position="24"/>
        <end position="270"/>
    </location>
</feature>
<evidence type="ECO:0000256" key="1">
    <source>
        <dbReference type="PIRSR" id="PIRSR613078-1"/>
    </source>
</evidence>
<keyword evidence="5" id="KW-1185">Reference proteome</keyword>
<dbReference type="OrthoDB" id="9781415at2"/>
<evidence type="ECO:0008006" key="6">
    <source>
        <dbReference type="Google" id="ProtNLM"/>
    </source>
</evidence>
<sequence length="270" mass="29463">MKKTKRFSLLILFFTLSIGFIHAKSEADSGDNTVVFYFVRHGKTILNTLGRLQGWVDAPLTAEGRVVAEQLGRGIQREGIEFKRVYSSDSARAKTTASIVLAESGRVLPINETSALRELALGSYEGELDEKMLREVALYMGYKSGEELLEAEKTGIAVIIQALAAVKALDTLGIAEDYYDLKARAEVFIREIAEKEASDGGGNILVISHGFTIGILLSELDDEADYPTAIDVKNASVSKVSYKDGKFTIESVGDMHYVEKGSVIDAIVVE</sequence>
<accession>A0A139SNL8</accession>
<feature type="active site" description="Tele-phosphohistidine intermediate" evidence="1">
    <location>
        <position position="41"/>
    </location>
</feature>
<dbReference type="STRING" id="1548208.AXK12_03945"/>
<dbReference type="PANTHER" id="PTHR48100:SF9">
    <property type="entry name" value="PHOSPHOGLYCERATE MUTASE 2 PARALOG"/>
    <property type="match status" value="1"/>
</dbReference>
<evidence type="ECO:0000313" key="5">
    <source>
        <dbReference type="Proteomes" id="UP000071392"/>
    </source>
</evidence>
<protein>
    <recommendedName>
        <fullName evidence="6">Phosphoglycerate mutase</fullName>
    </recommendedName>
</protein>
<dbReference type="InterPro" id="IPR029033">
    <property type="entry name" value="His_PPase_superfam"/>
</dbReference>